<evidence type="ECO:0000256" key="7">
    <source>
        <dbReference type="SAM" id="MobiDB-lite"/>
    </source>
</evidence>
<evidence type="ECO:0000256" key="4">
    <source>
        <dbReference type="ARBA" id="ARBA00022833"/>
    </source>
</evidence>
<keyword evidence="10" id="KW-1185">Reference proteome</keyword>
<dbReference type="Pfam" id="PF13359">
    <property type="entry name" value="DDE_Tnp_4"/>
    <property type="match status" value="1"/>
</dbReference>
<evidence type="ECO:0000256" key="6">
    <source>
        <dbReference type="PROSITE-ProRule" id="PRU00309"/>
    </source>
</evidence>
<evidence type="ECO:0000256" key="2">
    <source>
        <dbReference type="ARBA" id="ARBA00022723"/>
    </source>
</evidence>
<dbReference type="EMBL" id="OY660884">
    <property type="protein sequence ID" value="CAJ1083584.1"/>
    <property type="molecule type" value="Genomic_DNA"/>
</dbReference>
<dbReference type="Pfam" id="PF05485">
    <property type="entry name" value="THAP"/>
    <property type="match status" value="1"/>
</dbReference>
<dbReference type="SUPFAM" id="SSF57716">
    <property type="entry name" value="Glucocorticoid receptor-like (DNA-binding domain)"/>
    <property type="match status" value="1"/>
</dbReference>
<evidence type="ECO:0000313" key="10">
    <source>
        <dbReference type="Proteomes" id="UP001178508"/>
    </source>
</evidence>
<feature type="domain" description="THAP-type" evidence="8">
    <location>
        <begin position="1"/>
        <end position="90"/>
    </location>
</feature>
<dbReference type="InterPro" id="IPR027806">
    <property type="entry name" value="HARBI1_dom"/>
</dbReference>
<protein>
    <submittedName>
        <fullName evidence="9">DNA transposase THAP9</fullName>
    </submittedName>
</protein>
<dbReference type="GO" id="GO:0003677">
    <property type="term" value="F:DNA binding"/>
    <property type="evidence" value="ECO:0007669"/>
    <property type="project" value="UniProtKB-UniRule"/>
</dbReference>
<keyword evidence="4" id="KW-0862">Zinc</keyword>
<dbReference type="GO" id="GO:0008270">
    <property type="term" value="F:zinc ion binding"/>
    <property type="evidence" value="ECO:0007669"/>
    <property type="project" value="UniProtKB-KW"/>
</dbReference>
<evidence type="ECO:0000256" key="5">
    <source>
        <dbReference type="ARBA" id="ARBA00023125"/>
    </source>
</evidence>
<dbReference type="Pfam" id="PF13613">
    <property type="entry name" value="HTH_Tnp_4"/>
    <property type="match status" value="1"/>
</dbReference>
<accession>A0AAV1HEC9</accession>
<dbReference type="PANTHER" id="PTHR23080:SF142">
    <property type="entry name" value="SI:CH211-69L10.4"/>
    <property type="match status" value="1"/>
</dbReference>
<dbReference type="PROSITE" id="PS50950">
    <property type="entry name" value="ZF_THAP"/>
    <property type="match status" value="1"/>
</dbReference>
<dbReference type="AlphaFoldDB" id="A0AAV1HEC9"/>
<keyword evidence="2" id="KW-0479">Metal-binding</keyword>
<name>A0AAV1HEC9_XYRNO</name>
<dbReference type="SMART" id="SM00692">
    <property type="entry name" value="DM3"/>
    <property type="match status" value="1"/>
</dbReference>
<dbReference type="InterPro" id="IPR027805">
    <property type="entry name" value="Transposase_HTH_dom"/>
</dbReference>
<keyword evidence="5 6" id="KW-0238">DNA-binding</keyword>
<proteinExistence type="predicted"/>
<reference evidence="9" key="1">
    <citation type="submission" date="2023-08" db="EMBL/GenBank/DDBJ databases">
        <authorList>
            <person name="Alioto T."/>
            <person name="Alioto T."/>
            <person name="Gomez Garrido J."/>
        </authorList>
    </citation>
    <scope>NUCLEOTIDE SEQUENCE</scope>
</reference>
<organism evidence="9 10">
    <name type="scientific">Xyrichtys novacula</name>
    <name type="common">Pearly razorfish</name>
    <name type="synonym">Hemipteronotus novacula</name>
    <dbReference type="NCBI Taxonomy" id="13765"/>
    <lineage>
        <taxon>Eukaryota</taxon>
        <taxon>Metazoa</taxon>
        <taxon>Chordata</taxon>
        <taxon>Craniata</taxon>
        <taxon>Vertebrata</taxon>
        <taxon>Euteleostomi</taxon>
        <taxon>Actinopterygii</taxon>
        <taxon>Neopterygii</taxon>
        <taxon>Teleostei</taxon>
        <taxon>Neoteleostei</taxon>
        <taxon>Acanthomorphata</taxon>
        <taxon>Eupercaria</taxon>
        <taxon>Labriformes</taxon>
        <taxon>Labridae</taxon>
        <taxon>Xyrichtys</taxon>
    </lineage>
</organism>
<feature type="region of interest" description="Disordered" evidence="7">
    <location>
        <begin position="153"/>
        <end position="188"/>
    </location>
</feature>
<evidence type="ECO:0000256" key="3">
    <source>
        <dbReference type="ARBA" id="ARBA00022771"/>
    </source>
</evidence>
<evidence type="ECO:0000313" key="9">
    <source>
        <dbReference type="EMBL" id="CAJ1083584.1"/>
    </source>
</evidence>
<dbReference type="InterPro" id="IPR038441">
    <property type="entry name" value="THAP_Znf_sf"/>
</dbReference>
<gene>
    <name evidence="9" type="ORF">XNOV1_A014757</name>
</gene>
<dbReference type="PANTHER" id="PTHR23080">
    <property type="entry name" value="THAP DOMAIN PROTEIN"/>
    <property type="match status" value="1"/>
</dbReference>
<dbReference type="Gene3D" id="6.20.210.20">
    <property type="entry name" value="THAP domain"/>
    <property type="match status" value="1"/>
</dbReference>
<keyword evidence="3 6" id="KW-0863">Zinc-finger</keyword>
<comment type="cofactor">
    <cofactor evidence="1">
        <name>a divalent metal cation</name>
        <dbReference type="ChEBI" id="CHEBI:60240"/>
    </cofactor>
</comment>
<evidence type="ECO:0000256" key="1">
    <source>
        <dbReference type="ARBA" id="ARBA00001968"/>
    </source>
</evidence>
<dbReference type="Proteomes" id="UP001178508">
    <property type="component" value="Chromosome 21"/>
</dbReference>
<feature type="compositionally biased region" description="Polar residues" evidence="7">
    <location>
        <begin position="165"/>
        <end position="183"/>
    </location>
</feature>
<evidence type="ECO:0000259" key="8">
    <source>
        <dbReference type="PROSITE" id="PS50950"/>
    </source>
</evidence>
<dbReference type="SMART" id="SM00980">
    <property type="entry name" value="THAP"/>
    <property type="match status" value="1"/>
</dbReference>
<sequence length="542" mass="60293">MSGSWCSVPFCNSSKKKCPHLSFHDFPANKILRACWVRAIRRDEGPSFVIIRGSTYVCSEHFKPEDLHKPTQTNGRGRTRVKYGAVPSKFLWNGWGSQAWKPVYQSRQSVAVAKDHDYGCRPFPGSQVCLPVHQQARKRLWAAGLDDCAGMAVPGDNTDDRGQVGTVQRTGDSSEDSGQSRQSAAVAKDHNYDCRPFPGKLDGASGRIQEVELNVISLKIEPEQMKAGVQQPLVHQFCFTDNNFRFYTKFISKEVFTQFWKSIEPSASNLVYWSEAQRTAQDLPTCSPCGELALIDEFFVFLCRVAAGFHERTLSKVFKVSQSTVSRIILTWTNYLYLVLGSLPLWMTREQVQSAMSDTFKLYYPEVRVIIDCAEIKCETPSSLSPQSETSSSCKNHTTLKGLIGISPCGAVTFVSKLFTGSISDVEITQRSQLLQLLEPGDGVVADKGSLIKKMLSEVGAKLTVPPLKKSAKLSVEGTLRTQAIARLRILSERAVRRVKEYHIWDGPVPLPMAGSVNKLWSICCIMSNFMGPLDVKGDKPI</sequence>
<dbReference type="InterPro" id="IPR006612">
    <property type="entry name" value="THAP_Znf"/>
</dbReference>